<evidence type="ECO:0000313" key="1">
    <source>
        <dbReference type="EMBL" id="GAA2814521.1"/>
    </source>
</evidence>
<gene>
    <name evidence="1" type="ORF">GCM10010470_57480</name>
</gene>
<name>A0ABN3VMT2_9PSEU</name>
<dbReference type="InterPro" id="IPR051604">
    <property type="entry name" value="Ergot_Alk_Oxidoreductase"/>
</dbReference>
<dbReference type="Gene3D" id="3.40.50.720">
    <property type="entry name" value="NAD(P)-binding Rossmann-like Domain"/>
    <property type="match status" value="1"/>
</dbReference>
<comment type="caution">
    <text evidence="1">The sequence shown here is derived from an EMBL/GenBank/DDBJ whole genome shotgun (WGS) entry which is preliminary data.</text>
</comment>
<evidence type="ECO:0000313" key="2">
    <source>
        <dbReference type="Proteomes" id="UP001500979"/>
    </source>
</evidence>
<dbReference type="Gene3D" id="3.90.25.10">
    <property type="entry name" value="UDP-galactose 4-epimerase, domain 1"/>
    <property type="match status" value="1"/>
</dbReference>
<dbReference type="InterPro" id="IPR036291">
    <property type="entry name" value="NAD(P)-bd_dom_sf"/>
</dbReference>
<organism evidence="1 2">
    <name type="scientific">Saccharopolyspora taberi</name>
    <dbReference type="NCBI Taxonomy" id="60895"/>
    <lineage>
        <taxon>Bacteria</taxon>
        <taxon>Bacillati</taxon>
        <taxon>Actinomycetota</taxon>
        <taxon>Actinomycetes</taxon>
        <taxon>Pseudonocardiales</taxon>
        <taxon>Pseudonocardiaceae</taxon>
        <taxon>Saccharopolyspora</taxon>
    </lineage>
</organism>
<proteinExistence type="predicted"/>
<dbReference type="SUPFAM" id="SSF51735">
    <property type="entry name" value="NAD(P)-binding Rossmann-fold domains"/>
    <property type="match status" value="1"/>
</dbReference>
<dbReference type="RefSeq" id="WP_344685045.1">
    <property type="nucleotide sequence ID" value="NZ_BAAAUX010000028.1"/>
</dbReference>
<dbReference type="PANTHER" id="PTHR43162">
    <property type="match status" value="1"/>
</dbReference>
<reference evidence="1 2" key="1">
    <citation type="journal article" date="2019" name="Int. J. Syst. Evol. Microbiol.">
        <title>The Global Catalogue of Microorganisms (GCM) 10K type strain sequencing project: providing services to taxonomists for standard genome sequencing and annotation.</title>
        <authorList>
            <consortium name="The Broad Institute Genomics Platform"/>
            <consortium name="The Broad Institute Genome Sequencing Center for Infectious Disease"/>
            <person name="Wu L."/>
            <person name="Ma J."/>
        </authorList>
    </citation>
    <scope>NUCLEOTIDE SEQUENCE [LARGE SCALE GENOMIC DNA]</scope>
    <source>
        <strain evidence="1 2">JCM 9383</strain>
    </source>
</reference>
<sequence length="274" mass="28597">MTVLITGGTGNTGRPLADLLRARGVGVRVASRHPAGADHVFFDWADPASHRTALAGVESVYLVQPIGAVDPMPLVRPFLDAVGDRPVVLLGSLAVVPDAPGIDELNRAVRAIPGAAVLRPSGFMQNFTGAHPVADAIRERGEFSTATGNGRIGWVDAEDIAAVAAELLAGRAERSEYVLTGPEALSCDEAAAVITEVTGRPVRHVGVSVAQRARMFAEFGVPEPFARGLAAIDADIRGGSEDRVTTDVADVTGRAPRSLRDFVAAQLGPVTSMR</sequence>
<dbReference type="EMBL" id="BAAAUX010000028">
    <property type="protein sequence ID" value="GAA2814521.1"/>
    <property type="molecule type" value="Genomic_DNA"/>
</dbReference>
<dbReference type="Proteomes" id="UP001500979">
    <property type="component" value="Unassembled WGS sequence"/>
</dbReference>
<dbReference type="PANTHER" id="PTHR43162:SF1">
    <property type="entry name" value="PRESTALK A DIFFERENTIATION PROTEIN A"/>
    <property type="match status" value="1"/>
</dbReference>
<keyword evidence="2" id="KW-1185">Reference proteome</keyword>
<accession>A0ABN3VMT2</accession>
<protein>
    <submittedName>
        <fullName evidence="1">NAD(P)H-binding protein</fullName>
    </submittedName>
</protein>